<keyword evidence="3 7" id="KW-0547">Nucleotide-binding</keyword>
<accession>A0A2R6B927</accession>
<dbReference type="GO" id="GO:0050567">
    <property type="term" value="F:glutaminyl-tRNA synthase (glutamine-hydrolyzing) activity"/>
    <property type="evidence" value="ECO:0007669"/>
    <property type="project" value="UniProtKB-UniRule"/>
</dbReference>
<proteinExistence type="inferred from homology"/>
<comment type="similarity">
    <text evidence="1 7">Belongs to the amidase family. GatA subfamily.</text>
</comment>
<feature type="domain" description="Amidase" evidence="8">
    <location>
        <begin position="19"/>
        <end position="461"/>
    </location>
</feature>
<sequence length="486" mass="51660">MGASRIASAVNAGELSAKEVVTAYLERIAELNGKLNAYLHVNSTGARRAASSVDDLVVRGEKLNLAGVPVAVKDVISVRGLPITCGSRVLRGYVAPYDATVVNRLKRAGAIVLGTTNTDEFAMGSSTENSAYGASRNPWAEDRVPGGSSGGSAVAVSGGMATAALGTDTGGSVRLPACFTGLFGLKPSYGALSRYGLVSYANSLEQVGVFARSVDDLALVYSAMLGADPKDGTTTNFSWSIRDALSRGVEGLRLGVVVEMSGEGIHEAVSSALSTTCKELERNGVSVGEASIKHMGYSLEAYYLIAMSEASSNLARFDGVRYGEHPAFEGDWNEEYSRVRSLFGLEVKRRIILGAFALSAGYQEMYYGRASRFRTLLIHEFREAFKQFDVLIAPTSPTPPFRFGEKTQDPLTMYLSDVDTVPVNLAGLPALNVPVGTFTTDGTTLPLGVQLIAPYGRDDLLFTVASQLERSGLSSARVVEPWGRIV</sequence>
<dbReference type="GO" id="GO:0030956">
    <property type="term" value="C:glutamyl-tRNA(Gln) amidotransferase complex"/>
    <property type="evidence" value="ECO:0007669"/>
    <property type="project" value="InterPro"/>
</dbReference>
<dbReference type="EMBL" id="NEXH01000013">
    <property type="protein sequence ID" value="PSN95163.1"/>
    <property type="molecule type" value="Genomic_DNA"/>
</dbReference>
<dbReference type="NCBIfam" id="TIGR00132">
    <property type="entry name" value="gatA"/>
    <property type="match status" value="1"/>
</dbReference>
<gene>
    <name evidence="7" type="primary">gatA</name>
    <name evidence="9" type="ORF">B9Q06_06745</name>
</gene>
<evidence type="ECO:0000259" key="8">
    <source>
        <dbReference type="Pfam" id="PF01425"/>
    </source>
</evidence>
<dbReference type="PANTHER" id="PTHR11895">
    <property type="entry name" value="TRANSAMIDASE"/>
    <property type="match status" value="1"/>
</dbReference>
<comment type="subunit">
    <text evidence="7">Heterotrimer of A, B and C subunits.</text>
</comment>
<dbReference type="Proteomes" id="UP000241284">
    <property type="component" value="Unassembled WGS sequence"/>
</dbReference>
<keyword evidence="5 7" id="KW-0648">Protein biosynthesis</keyword>
<keyword evidence="4 7" id="KW-0067">ATP-binding</keyword>
<evidence type="ECO:0000313" key="10">
    <source>
        <dbReference type="Proteomes" id="UP000241284"/>
    </source>
</evidence>
<evidence type="ECO:0000256" key="1">
    <source>
        <dbReference type="ARBA" id="ARBA00008069"/>
    </source>
</evidence>
<dbReference type="InterPro" id="IPR023631">
    <property type="entry name" value="Amidase_dom"/>
</dbReference>
<dbReference type="Pfam" id="PF01425">
    <property type="entry name" value="Amidase"/>
    <property type="match status" value="1"/>
</dbReference>
<evidence type="ECO:0000256" key="7">
    <source>
        <dbReference type="HAMAP-Rule" id="MF_00120"/>
    </source>
</evidence>
<dbReference type="Gene3D" id="3.90.1300.10">
    <property type="entry name" value="Amidase signature (AS) domain"/>
    <property type="match status" value="1"/>
</dbReference>
<feature type="active site" description="Charge relay system" evidence="7">
    <location>
        <position position="73"/>
    </location>
</feature>
<dbReference type="InterPro" id="IPR000120">
    <property type="entry name" value="Amidase"/>
</dbReference>
<dbReference type="PANTHER" id="PTHR11895:SF151">
    <property type="entry name" value="GLUTAMYL-TRNA(GLN) AMIDOTRANSFERASE SUBUNIT A"/>
    <property type="match status" value="1"/>
</dbReference>
<protein>
    <recommendedName>
        <fullName evidence="7">Glutamyl-tRNA(Gln) amidotransferase subunit A</fullName>
        <shortName evidence="7">Glu-ADT subunit A</shortName>
        <ecNumber evidence="7">6.3.5.7</ecNumber>
    </recommendedName>
</protein>
<evidence type="ECO:0000256" key="3">
    <source>
        <dbReference type="ARBA" id="ARBA00022741"/>
    </source>
</evidence>
<dbReference type="EC" id="6.3.5.7" evidence="7"/>
<dbReference type="InterPro" id="IPR020556">
    <property type="entry name" value="Amidase_CS"/>
</dbReference>
<evidence type="ECO:0000256" key="2">
    <source>
        <dbReference type="ARBA" id="ARBA00022598"/>
    </source>
</evidence>
<dbReference type="AlphaFoldDB" id="A0A2R6B927"/>
<comment type="function">
    <text evidence="7">Allows the formation of correctly charged Gln-tRNA(Gln) through the transamidation of misacylated Glu-tRNA(Gln) in organisms which lack glutaminyl-tRNA synthetase. The reaction takes place in the presence of glutamine and ATP through an activated gamma-phospho-Glu-tRNA(Gln).</text>
</comment>
<feature type="active site" description="Charge relay system" evidence="7">
    <location>
        <position position="148"/>
    </location>
</feature>
<dbReference type="GO" id="GO:0005524">
    <property type="term" value="F:ATP binding"/>
    <property type="evidence" value="ECO:0007669"/>
    <property type="project" value="UniProtKB-KW"/>
</dbReference>
<dbReference type="PROSITE" id="PS00571">
    <property type="entry name" value="AMIDASES"/>
    <property type="match status" value="1"/>
</dbReference>
<feature type="active site" description="Acyl-ester intermediate" evidence="7">
    <location>
        <position position="172"/>
    </location>
</feature>
<comment type="caution">
    <text evidence="9">The sequence shown here is derived from an EMBL/GenBank/DDBJ whole genome shotgun (WGS) entry which is preliminary data.</text>
</comment>
<evidence type="ECO:0000256" key="6">
    <source>
        <dbReference type="ARBA" id="ARBA00047407"/>
    </source>
</evidence>
<organism evidence="9 10">
    <name type="scientific">Candidatus Marsarchaeota G2 archaeon ECH_B_2</name>
    <dbReference type="NCBI Taxonomy" id="1978160"/>
    <lineage>
        <taxon>Archaea</taxon>
        <taxon>Candidatus Marsarchaeota</taxon>
        <taxon>Candidatus Marsarchaeota group 2</taxon>
    </lineage>
</organism>
<evidence type="ECO:0000313" key="9">
    <source>
        <dbReference type="EMBL" id="PSN95163.1"/>
    </source>
</evidence>
<evidence type="ECO:0000256" key="5">
    <source>
        <dbReference type="ARBA" id="ARBA00022917"/>
    </source>
</evidence>
<dbReference type="GO" id="GO:0006412">
    <property type="term" value="P:translation"/>
    <property type="evidence" value="ECO:0007669"/>
    <property type="project" value="UniProtKB-UniRule"/>
</dbReference>
<evidence type="ECO:0000256" key="4">
    <source>
        <dbReference type="ARBA" id="ARBA00022840"/>
    </source>
</evidence>
<name>A0A2R6B927_9ARCH</name>
<comment type="catalytic activity">
    <reaction evidence="6 7">
        <text>L-glutamyl-tRNA(Gln) + L-glutamine + ATP + H2O = L-glutaminyl-tRNA(Gln) + L-glutamate + ADP + phosphate + H(+)</text>
        <dbReference type="Rhea" id="RHEA:17521"/>
        <dbReference type="Rhea" id="RHEA-COMP:9681"/>
        <dbReference type="Rhea" id="RHEA-COMP:9684"/>
        <dbReference type="ChEBI" id="CHEBI:15377"/>
        <dbReference type="ChEBI" id="CHEBI:15378"/>
        <dbReference type="ChEBI" id="CHEBI:29985"/>
        <dbReference type="ChEBI" id="CHEBI:30616"/>
        <dbReference type="ChEBI" id="CHEBI:43474"/>
        <dbReference type="ChEBI" id="CHEBI:58359"/>
        <dbReference type="ChEBI" id="CHEBI:78520"/>
        <dbReference type="ChEBI" id="CHEBI:78521"/>
        <dbReference type="ChEBI" id="CHEBI:456216"/>
        <dbReference type="EC" id="6.3.5.7"/>
    </reaction>
</comment>
<dbReference type="HAMAP" id="MF_00120">
    <property type="entry name" value="GatA"/>
    <property type="match status" value="1"/>
</dbReference>
<dbReference type="InterPro" id="IPR004412">
    <property type="entry name" value="GatA"/>
</dbReference>
<keyword evidence="2 7" id="KW-0436">Ligase</keyword>
<reference evidence="9 10" key="1">
    <citation type="submission" date="2017-04" db="EMBL/GenBank/DDBJ databases">
        <title>Novel microbial lineages endemic to geothermal iron-oxide mats fill important gaps in the evolutionary history of Archaea.</title>
        <authorList>
            <person name="Jay Z.J."/>
            <person name="Beam J.P."/>
            <person name="Dlakic M."/>
            <person name="Rusch D.B."/>
            <person name="Kozubal M.A."/>
            <person name="Inskeep W.P."/>
        </authorList>
    </citation>
    <scope>NUCLEOTIDE SEQUENCE [LARGE SCALE GENOMIC DNA]</scope>
    <source>
        <strain evidence="9">ECH_B_2</strain>
    </source>
</reference>
<dbReference type="SUPFAM" id="SSF75304">
    <property type="entry name" value="Amidase signature (AS) enzymes"/>
    <property type="match status" value="1"/>
</dbReference>
<dbReference type="InterPro" id="IPR036928">
    <property type="entry name" value="AS_sf"/>
</dbReference>